<dbReference type="GO" id="GO:0005886">
    <property type="term" value="C:plasma membrane"/>
    <property type="evidence" value="ECO:0007669"/>
    <property type="project" value="UniProtKB-SubCell"/>
</dbReference>
<proteinExistence type="predicted"/>
<dbReference type="Pfam" id="PF03553">
    <property type="entry name" value="Na_H_antiporter"/>
    <property type="match status" value="1"/>
</dbReference>
<evidence type="ECO:0000313" key="9">
    <source>
        <dbReference type="Proteomes" id="UP000239907"/>
    </source>
</evidence>
<feature type="transmembrane region" description="Helical" evidence="6">
    <location>
        <begin position="376"/>
        <end position="396"/>
    </location>
</feature>
<protein>
    <recommendedName>
        <fullName evidence="7">Na+/H+ antiporter NhaC-like C-terminal domain-containing protein</fullName>
    </recommendedName>
</protein>
<dbReference type="Proteomes" id="UP000239907">
    <property type="component" value="Unassembled WGS sequence"/>
</dbReference>
<sequence>MVTGGLWVLLPSVVALVTILCTRKAAVSLFAAVVVGVLMLQGGDPITASKALFVDYLFPALSGPWHMGSIVFTLVLGSFAHVLERSGGFSVMLGAWLDKPNENIQRRSLLSVYGLGLLCFFDGLANAILVGRVARPVTDRLKVSRQLLAYLVDSTSSAVACIAFISTWIATQLSLIQDGIKGSGLDVGAVELYFYSIPANPYCWMVLWLLFLVIWKSWWIGPMKHYQSECQSGDDVAASAELEQGASSRSVVIPLLSILITVPSVIYLWQDGGDWSWRNAFSSSAVPQAMVAGGFISLLIACLCFPTSRKKELPRYLADGAAGMLPALVILVLAWALGSVFKDLQVALLITNLLGGQLSLAWLPFAVFLIGALTSFLTGSSWGTMGILMPLALPIALEMGGDLPVEQVVVLLPVVIGAVFGGAVFGDNCSPFSDTTIVTSLATGCSPSSHVVTQLPYAMIAAVAAAAAYALMAIGVPAWAATMILAIAIATCVFTVQKK</sequence>
<evidence type="ECO:0000256" key="2">
    <source>
        <dbReference type="ARBA" id="ARBA00022475"/>
    </source>
</evidence>
<keyword evidence="3 6" id="KW-0812">Transmembrane</keyword>
<feature type="transmembrane region" description="Helical" evidence="6">
    <location>
        <begin position="110"/>
        <end position="135"/>
    </location>
</feature>
<dbReference type="OrthoDB" id="9762978at2"/>
<accession>A0A2S7TY95</accession>
<evidence type="ECO:0000259" key="7">
    <source>
        <dbReference type="Pfam" id="PF03553"/>
    </source>
</evidence>
<organism evidence="8 9">
    <name type="scientific">Rubritalea profundi</name>
    <dbReference type="NCBI Taxonomy" id="1658618"/>
    <lineage>
        <taxon>Bacteria</taxon>
        <taxon>Pseudomonadati</taxon>
        <taxon>Verrucomicrobiota</taxon>
        <taxon>Verrucomicrobiia</taxon>
        <taxon>Verrucomicrobiales</taxon>
        <taxon>Rubritaleaceae</taxon>
        <taxon>Rubritalea</taxon>
    </lineage>
</organism>
<name>A0A2S7TY95_9BACT</name>
<feature type="transmembrane region" description="Helical" evidence="6">
    <location>
        <begin position="408"/>
        <end position="426"/>
    </location>
</feature>
<evidence type="ECO:0000256" key="4">
    <source>
        <dbReference type="ARBA" id="ARBA00022989"/>
    </source>
</evidence>
<keyword evidence="4 6" id="KW-1133">Transmembrane helix</keyword>
<feature type="transmembrane region" description="Helical" evidence="6">
    <location>
        <begin position="251"/>
        <end position="269"/>
    </location>
</feature>
<feature type="transmembrane region" description="Helical" evidence="6">
    <location>
        <begin position="289"/>
        <end position="308"/>
    </location>
</feature>
<keyword evidence="9" id="KW-1185">Reference proteome</keyword>
<reference evidence="8 9" key="1">
    <citation type="submission" date="2016-12" db="EMBL/GenBank/DDBJ databases">
        <title>Study of bacterial adaptation to deep sea.</title>
        <authorList>
            <person name="Song J."/>
            <person name="Yoshizawa S."/>
            <person name="Kogure K."/>
        </authorList>
    </citation>
    <scope>NUCLEOTIDE SEQUENCE [LARGE SCALE GENOMIC DNA]</scope>
    <source>
        <strain evidence="8 9">SAORIC-165</strain>
    </source>
</reference>
<dbReference type="RefSeq" id="WP_105042215.1">
    <property type="nucleotide sequence ID" value="NZ_MQWA01000001.1"/>
</dbReference>
<evidence type="ECO:0000256" key="5">
    <source>
        <dbReference type="ARBA" id="ARBA00023136"/>
    </source>
</evidence>
<feature type="transmembrane region" description="Helical" evidence="6">
    <location>
        <begin position="147"/>
        <end position="169"/>
    </location>
</feature>
<comment type="subcellular location">
    <subcellularLocation>
        <location evidence="1">Cell membrane</location>
        <topology evidence="1">Multi-pass membrane protein</topology>
    </subcellularLocation>
</comment>
<dbReference type="PANTHER" id="PTHR43478">
    <property type="entry name" value="NA+/H+ ANTIPORTER-RELATED"/>
    <property type="match status" value="1"/>
</dbReference>
<gene>
    <name evidence="8" type="ORF">BSZ32_03890</name>
</gene>
<feature type="domain" description="Na+/H+ antiporter NhaC-like C-terminal" evidence="7">
    <location>
        <begin position="160"/>
        <end position="473"/>
    </location>
</feature>
<comment type="caution">
    <text evidence="8">The sequence shown here is derived from an EMBL/GenBank/DDBJ whole genome shotgun (WGS) entry which is preliminary data.</text>
</comment>
<feature type="transmembrane region" description="Helical" evidence="6">
    <location>
        <begin position="478"/>
        <end position="496"/>
    </location>
</feature>
<feature type="transmembrane region" description="Helical" evidence="6">
    <location>
        <begin position="192"/>
        <end position="215"/>
    </location>
</feature>
<keyword evidence="2" id="KW-1003">Cell membrane</keyword>
<dbReference type="EMBL" id="MQWA01000001">
    <property type="protein sequence ID" value="PQJ27725.1"/>
    <property type="molecule type" value="Genomic_DNA"/>
</dbReference>
<dbReference type="InterPro" id="IPR018461">
    <property type="entry name" value="Na/H_Antiport_NhaC-like_C"/>
</dbReference>
<feature type="transmembrane region" description="Helical" evidence="6">
    <location>
        <begin position="347"/>
        <end position="369"/>
    </location>
</feature>
<evidence type="ECO:0000256" key="1">
    <source>
        <dbReference type="ARBA" id="ARBA00004651"/>
    </source>
</evidence>
<dbReference type="AlphaFoldDB" id="A0A2S7TY95"/>
<evidence type="ECO:0000313" key="8">
    <source>
        <dbReference type="EMBL" id="PQJ27725.1"/>
    </source>
</evidence>
<feature type="transmembrane region" description="Helical" evidence="6">
    <location>
        <begin position="455"/>
        <end position="472"/>
    </location>
</feature>
<evidence type="ECO:0000256" key="3">
    <source>
        <dbReference type="ARBA" id="ARBA00022692"/>
    </source>
</evidence>
<evidence type="ECO:0000256" key="6">
    <source>
        <dbReference type="SAM" id="Phobius"/>
    </source>
</evidence>
<feature type="transmembrane region" description="Helical" evidence="6">
    <location>
        <begin position="25"/>
        <end position="43"/>
    </location>
</feature>
<feature type="transmembrane region" description="Helical" evidence="6">
    <location>
        <begin position="320"/>
        <end position="341"/>
    </location>
</feature>
<keyword evidence="5 6" id="KW-0472">Membrane</keyword>
<dbReference type="PANTHER" id="PTHR43478:SF1">
    <property type="entry name" value="NA+_H+ ANTIPORTER NHAC-LIKE C-TERMINAL DOMAIN-CONTAINING PROTEIN"/>
    <property type="match status" value="1"/>
</dbReference>